<keyword evidence="2" id="KW-1185">Reference proteome</keyword>
<dbReference type="RefSeq" id="WP_105186922.1">
    <property type="nucleotide sequence ID" value="NZ_BAAAGO010000001.1"/>
</dbReference>
<evidence type="ECO:0000313" key="2">
    <source>
        <dbReference type="Proteomes" id="UP000238164"/>
    </source>
</evidence>
<gene>
    <name evidence="1" type="ORF">MPLG2_3368</name>
</gene>
<protein>
    <submittedName>
        <fullName evidence="1">Uncharacterized protein</fullName>
    </submittedName>
</protein>
<name>A0A2N9JLG4_9ACTN</name>
<dbReference type="EMBL" id="LT985188">
    <property type="protein sequence ID" value="SPD88398.1"/>
    <property type="molecule type" value="Genomic_DNA"/>
</dbReference>
<organism evidence="1 2">
    <name type="scientific">Micropruina glycogenica</name>
    <dbReference type="NCBI Taxonomy" id="75385"/>
    <lineage>
        <taxon>Bacteria</taxon>
        <taxon>Bacillati</taxon>
        <taxon>Actinomycetota</taxon>
        <taxon>Actinomycetes</taxon>
        <taxon>Propionibacteriales</taxon>
        <taxon>Nocardioidaceae</taxon>
        <taxon>Micropruina</taxon>
    </lineage>
</organism>
<sequence>MQSPTLTAEDVARLAMVSRQAVTNWRRRPNTAAGMLPFPPPLSADGVERFAADEVVAWLEKTGRGRNAEARADAPAFSLREGFSLDEVVTMLALRSMCDCDLTALSAADLAALAYEADPDDEFLGSEVVGIGVKADLLAYVDDLHESAFGLIDALDRAEESRLGRSGHRGLTDAAVTVLASITTACRLFLGGDVVALDPRVNAPTARVLAEGFAGVTVGAGHVDGRRLRRTLTLADVELVSSDSAVRVLSVVGETDHAALQVMDDLVLDLGPADVGVILGPSSLLCDGLRGRLDAMRADTLSGRGLVMAARLPRGLWTNAHRQQLGLWIVAGVEKGAKVVVADLTATDVDVNDLASDASAALTYDSATLPDASRAFRYGRAVDRAALSGRRPLVAPGIRAIQLADAAYGHHRDRVLAATLITSQPLPGFDVHVAPGEQQVVVSAASLGELLAAGRIDLLKGTRVDAAYSDPVGTVRAVSADPADADLLLDPLVAAEHYPRARRTEPGDVVFVERPRPHASVDHEGGSLVRYPSRALRLPPDSLLGPLALAAVINRLPSSAQEYRAWNVPLLRAGERGALEGTLAAADAYLADLHRRTAATNDLIDNLIQGAAAGTLALTPTTKAG</sequence>
<reference evidence="1 2" key="1">
    <citation type="submission" date="2018-02" db="EMBL/GenBank/DDBJ databases">
        <authorList>
            <person name="Cohen D.B."/>
            <person name="Kent A.D."/>
        </authorList>
    </citation>
    <scope>NUCLEOTIDE SEQUENCE [LARGE SCALE GENOMIC DNA]</scope>
    <source>
        <strain evidence="1">1</strain>
    </source>
</reference>
<dbReference type="Proteomes" id="UP000238164">
    <property type="component" value="Chromosome 1"/>
</dbReference>
<dbReference type="KEGG" id="mgg:MPLG2_3368"/>
<evidence type="ECO:0000313" key="1">
    <source>
        <dbReference type="EMBL" id="SPD88398.1"/>
    </source>
</evidence>
<proteinExistence type="predicted"/>
<dbReference type="AlphaFoldDB" id="A0A2N9JLG4"/>
<accession>A0A2N9JLG4</accession>